<sequence length="348" mass="37616">MRQGTNPRSEIAAIRGLLAGAALDVKMLRLERALRHKFSPDQPRAPAGQPNGGRWIPADGAGSDDADTSHGTEGDVASRSQTLLDDGTRVLTLRIRSGQREYDRQDIVTAPDGQSRIFETSGLTQTIRDGATGAVLGRSTFTANGAEPEAFAQPAFAPAVPLGVATVELALSLFSVLSSRNSLYSRTVLGLSAHEFMPNPEGGNKSVIWVGPISQDKLDEACRRNAQVEEMTNRVARRVHATGLYTSPQAFGNKVHLEIAKEVENLDDPDLKAEISFDRSSIEALYGAAGSVRLDLLERGSRGTTCIYDYKTGNAQLDFKRAAKLALVARAYFPGTLRFIVIQVKPRL</sequence>
<evidence type="ECO:0000313" key="2">
    <source>
        <dbReference type="EMBL" id="HJE24872.1"/>
    </source>
</evidence>
<evidence type="ECO:0000313" key="3">
    <source>
        <dbReference type="Proteomes" id="UP000742631"/>
    </source>
</evidence>
<gene>
    <name evidence="2" type="ORF">K8W01_14550</name>
</gene>
<protein>
    <submittedName>
        <fullName evidence="2">Uncharacterized protein</fullName>
    </submittedName>
</protein>
<organism evidence="2 3">
    <name type="scientific">Methylorubrum populi</name>
    <dbReference type="NCBI Taxonomy" id="223967"/>
    <lineage>
        <taxon>Bacteria</taxon>
        <taxon>Pseudomonadati</taxon>
        <taxon>Pseudomonadota</taxon>
        <taxon>Alphaproteobacteria</taxon>
        <taxon>Hyphomicrobiales</taxon>
        <taxon>Methylobacteriaceae</taxon>
        <taxon>Methylorubrum</taxon>
    </lineage>
</organism>
<reference evidence="2" key="1">
    <citation type="journal article" date="2021" name="PeerJ">
        <title>Extensive microbial diversity within the chicken gut microbiome revealed by metagenomics and culture.</title>
        <authorList>
            <person name="Gilroy R."/>
            <person name="Ravi A."/>
            <person name="Getino M."/>
            <person name="Pursley I."/>
            <person name="Horton D.L."/>
            <person name="Alikhan N.F."/>
            <person name="Baker D."/>
            <person name="Gharbi K."/>
            <person name="Hall N."/>
            <person name="Watson M."/>
            <person name="Adriaenssens E.M."/>
            <person name="Foster-Nyarko E."/>
            <person name="Jarju S."/>
            <person name="Secka A."/>
            <person name="Antonio M."/>
            <person name="Oren A."/>
            <person name="Chaudhuri R.R."/>
            <person name="La Ragione R."/>
            <person name="Hildebrand F."/>
            <person name="Pallen M.J."/>
        </authorList>
    </citation>
    <scope>NUCLEOTIDE SEQUENCE</scope>
    <source>
        <strain evidence="2">316</strain>
    </source>
</reference>
<evidence type="ECO:0000256" key="1">
    <source>
        <dbReference type="SAM" id="MobiDB-lite"/>
    </source>
</evidence>
<accession>A0A921E5E8</accession>
<feature type="region of interest" description="Disordered" evidence="1">
    <location>
        <begin position="37"/>
        <end position="80"/>
    </location>
</feature>
<comment type="caution">
    <text evidence="2">The sequence shown here is derived from an EMBL/GenBank/DDBJ whole genome shotgun (WGS) entry which is preliminary data.</text>
</comment>
<proteinExistence type="predicted"/>
<dbReference type="EMBL" id="DYYG01000042">
    <property type="protein sequence ID" value="HJE24872.1"/>
    <property type="molecule type" value="Genomic_DNA"/>
</dbReference>
<name>A0A921E5E8_9HYPH</name>
<dbReference type="AlphaFoldDB" id="A0A921E5E8"/>
<dbReference type="Proteomes" id="UP000742631">
    <property type="component" value="Unassembled WGS sequence"/>
</dbReference>
<reference evidence="2" key="2">
    <citation type="submission" date="2021-09" db="EMBL/GenBank/DDBJ databases">
        <authorList>
            <person name="Gilroy R."/>
        </authorList>
    </citation>
    <scope>NUCLEOTIDE SEQUENCE</scope>
    <source>
        <strain evidence="2">316</strain>
    </source>
</reference>